<gene>
    <name evidence="1" type="ORF">DSO57_1026277</name>
</gene>
<evidence type="ECO:0000313" key="2">
    <source>
        <dbReference type="Proteomes" id="UP001165960"/>
    </source>
</evidence>
<protein>
    <submittedName>
        <fullName evidence="1">Uncharacterized protein</fullName>
    </submittedName>
</protein>
<proteinExistence type="predicted"/>
<evidence type="ECO:0000313" key="1">
    <source>
        <dbReference type="EMBL" id="KAJ9053235.1"/>
    </source>
</evidence>
<dbReference type="EMBL" id="QTSX02006542">
    <property type="protein sequence ID" value="KAJ9053235.1"/>
    <property type="molecule type" value="Genomic_DNA"/>
</dbReference>
<dbReference type="Proteomes" id="UP001165960">
    <property type="component" value="Unassembled WGS sequence"/>
</dbReference>
<accession>A0ACC2RT10</accession>
<reference evidence="1" key="1">
    <citation type="submission" date="2022-04" db="EMBL/GenBank/DDBJ databases">
        <title>Genome of the entomopathogenic fungus Entomophthora muscae.</title>
        <authorList>
            <person name="Elya C."/>
            <person name="Lovett B.R."/>
            <person name="Lee E."/>
            <person name="Macias A.M."/>
            <person name="Hajek A.E."/>
            <person name="De Bivort B.L."/>
            <person name="Kasson M.T."/>
            <person name="De Fine Licht H.H."/>
            <person name="Stajich J.E."/>
        </authorList>
    </citation>
    <scope>NUCLEOTIDE SEQUENCE</scope>
    <source>
        <strain evidence="1">Berkeley</strain>
    </source>
</reference>
<name>A0ACC2RT10_9FUNG</name>
<sequence length="316" mass="35326">MSSSGRQSLQLVFAVPPTPVDTPQAPREIGPAGSSCTNFFDWSRRKESPPCCCPQPKTPTQFKPMNLPKFDPKGNIHTFICLFEMSMYGANNQDKATTLLNQLDAASTDLIIPHMPKHNWLYAAAKSVLLYEFGIIARVTERNNEFLMISFKKDETIAYFADCFYLEAQILTGSGSLTVHNAHIALRAAVKPYEALYQTLMPAFQDNCTLDGMVHYLHQCGDTFGPLPPTLGQSPVQSLITQDAWRLLPITTSPCQNLISPRWSATAATRRAITPLDATPRQGSTHYPPYNMKYREKSVWIRGGALYVHTIHKRST</sequence>
<comment type="caution">
    <text evidence="1">The sequence shown here is derived from an EMBL/GenBank/DDBJ whole genome shotgun (WGS) entry which is preliminary data.</text>
</comment>
<organism evidence="1 2">
    <name type="scientific">Entomophthora muscae</name>
    <dbReference type="NCBI Taxonomy" id="34485"/>
    <lineage>
        <taxon>Eukaryota</taxon>
        <taxon>Fungi</taxon>
        <taxon>Fungi incertae sedis</taxon>
        <taxon>Zoopagomycota</taxon>
        <taxon>Entomophthoromycotina</taxon>
        <taxon>Entomophthoromycetes</taxon>
        <taxon>Entomophthorales</taxon>
        <taxon>Entomophthoraceae</taxon>
        <taxon>Entomophthora</taxon>
    </lineage>
</organism>
<keyword evidence="2" id="KW-1185">Reference proteome</keyword>